<dbReference type="InterPro" id="IPR009875">
    <property type="entry name" value="PilZ_domain"/>
</dbReference>
<name>A0ABP7TE79_9SPHN</name>
<dbReference type="EMBL" id="BAABBQ010000001">
    <property type="protein sequence ID" value="GAA4024604.1"/>
    <property type="molecule type" value="Genomic_DNA"/>
</dbReference>
<feature type="domain" description="PilZ" evidence="1">
    <location>
        <begin position="36"/>
        <end position="122"/>
    </location>
</feature>
<protein>
    <recommendedName>
        <fullName evidence="1">PilZ domain-containing protein</fullName>
    </recommendedName>
</protein>
<dbReference type="Pfam" id="PF07238">
    <property type="entry name" value="PilZ"/>
    <property type="match status" value="1"/>
</dbReference>
<proteinExistence type="predicted"/>
<evidence type="ECO:0000313" key="3">
    <source>
        <dbReference type="Proteomes" id="UP001500235"/>
    </source>
</evidence>
<evidence type="ECO:0000259" key="1">
    <source>
        <dbReference type="Pfam" id="PF07238"/>
    </source>
</evidence>
<dbReference type="SUPFAM" id="SSF141371">
    <property type="entry name" value="PilZ domain-like"/>
    <property type="match status" value="1"/>
</dbReference>
<dbReference type="Proteomes" id="UP001500235">
    <property type="component" value="Unassembled WGS sequence"/>
</dbReference>
<evidence type="ECO:0000313" key="2">
    <source>
        <dbReference type="EMBL" id="GAA4024604.1"/>
    </source>
</evidence>
<sequence length="125" mass="13392">MRQARQVPTGVIHHPSGVTGNVAIDVTIAEQIEPGERRREPRSPVDLEAHVRELGATGTEARLINISATGFMAETTAEYEVGARVWLILPGRERASAVVRWTAAGKLGAQFAEPLSDEALGQIGV</sequence>
<keyword evidence="3" id="KW-1185">Reference proteome</keyword>
<comment type="caution">
    <text evidence="2">The sequence shown here is derived from an EMBL/GenBank/DDBJ whole genome shotgun (WGS) entry which is preliminary data.</text>
</comment>
<organism evidence="2 3">
    <name type="scientific">Sphingomonas swuensis</name>
    <dbReference type="NCBI Taxonomy" id="977800"/>
    <lineage>
        <taxon>Bacteria</taxon>
        <taxon>Pseudomonadati</taxon>
        <taxon>Pseudomonadota</taxon>
        <taxon>Alphaproteobacteria</taxon>
        <taxon>Sphingomonadales</taxon>
        <taxon>Sphingomonadaceae</taxon>
        <taxon>Sphingomonas</taxon>
    </lineage>
</organism>
<dbReference type="Gene3D" id="2.40.10.220">
    <property type="entry name" value="predicted glycosyltransferase like domains"/>
    <property type="match status" value="1"/>
</dbReference>
<accession>A0ABP7TE79</accession>
<gene>
    <name evidence="2" type="ORF">GCM10022280_26850</name>
</gene>
<reference evidence="3" key="1">
    <citation type="journal article" date="2019" name="Int. J. Syst. Evol. Microbiol.">
        <title>The Global Catalogue of Microorganisms (GCM) 10K type strain sequencing project: providing services to taxonomists for standard genome sequencing and annotation.</title>
        <authorList>
            <consortium name="The Broad Institute Genomics Platform"/>
            <consortium name="The Broad Institute Genome Sequencing Center for Infectious Disease"/>
            <person name="Wu L."/>
            <person name="Ma J."/>
        </authorList>
    </citation>
    <scope>NUCLEOTIDE SEQUENCE [LARGE SCALE GENOMIC DNA]</scope>
    <source>
        <strain evidence="3">JCM 17563</strain>
    </source>
</reference>